<dbReference type="EC" id="3.2.1.-" evidence="9"/>
<comment type="catalytic activity">
    <reaction evidence="1">
        <text>Endohydrolysis of (1-&gt;4)-beta-D-glucosidic linkages in cellulose, lichenin and cereal beta-D-glucans.</text>
        <dbReference type="EC" id="3.2.1.4"/>
    </reaction>
</comment>
<organism evidence="10 11">
    <name type="scientific">Mucilaginibacter pineti</name>
    <dbReference type="NCBI Taxonomy" id="1391627"/>
    <lineage>
        <taxon>Bacteria</taxon>
        <taxon>Pseudomonadati</taxon>
        <taxon>Bacteroidota</taxon>
        <taxon>Sphingobacteriia</taxon>
        <taxon>Sphingobacteriales</taxon>
        <taxon>Sphingobacteriaceae</taxon>
        <taxon>Mucilaginibacter</taxon>
    </lineage>
</organism>
<evidence type="ECO:0000256" key="5">
    <source>
        <dbReference type="ARBA" id="ARBA00023001"/>
    </source>
</evidence>
<dbReference type="Proteomes" id="UP000199072">
    <property type="component" value="Unassembled WGS sequence"/>
</dbReference>
<dbReference type="EMBL" id="FNAI01000005">
    <property type="protein sequence ID" value="SDE28265.1"/>
    <property type="molecule type" value="Genomic_DNA"/>
</dbReference>
<sequence length="411" mass="46913">MKTLKKQGSCKWYSLLTLFLIVNVQVEAQIMPFPQHSKYTAGSIRPNHLTQQKLDVQVSTFYDQWKTRYIKPGCIKDQYYVWFERKGKECVSEGQGYGMLITVLMAGYDKAAKTTFDGLYNYSKAHPAKTSPYLMAWAQVKNCKDLDRSTATDGDLDIACALLMAAKQWGNKGGINYLQEATSKLAAIMQHEVNPKTYSILLSDAIENDSPDYYDTRSSDFMPANFKAFANAIPNGDWQKVTDSSYKLFALMQSKYSPEAGLIPDFISNTHKNPHPAKPNYLESAYDGYYNYNACRAPWRIATDYLLYGDVRAKTFSTKINRWIRQTTNGNPDNISAGYTLAGNDIKGRYFEALSFIGPFTVAATIDKNNQQWLNKLWDYLVGFKLKDYDYYDNSIKMLNMIQVSGNYWRA</sequence>
<dbReference type="STRING" id="1391627.SAMN05216464_10588"/>
<keyword evidence="7 9" id="KW-0624">Polysaccharide degradation</keyword>
<dbReference type="GO" id="GO:0008810">
    <property type="term" value="F:cellulase activity"/>
    <property type="evidence" value="ECO:0007669"/>
    <property type="project" value="UniProtKB-EC"/>
</dbReference>
<dbReference type="GO" id="GO:0030245">
    <property type="term" value="P:cellulose catabolic process"/>
    <property type="evidence" value="ECO:0007669"/>
    <property type="project" value="UniProtKB-KW"/>
</dbReference>
<dbReference type="InterPro" id="IPR019834">
    <property type="entry name" value="Glyco_hydro_8_CS"/>
</dbReference>
<evidence type="ECO:0000313" key="11">
    <source>
        <dbReference type="Proteomes" id="UP000199072"/>
    </source>
</evidence>
<keyword evidence="11" id="KW-1185">Reference proteome</keyword>
<dbReference type="RefSeq" id="WP_091149683.1">
    <property type="nucleotide sequence ID" value="NZ_FNAI01000005.1"/>
</dbReference>
<keyword evidence="4 9" id="KW-0378">Hydrolase</keyword>
<keyword evidence="3" id="KW-0732">Signal</keyword>
<dbReference type="PRINTS" id="PR00735">
    <property type="entry name" value="GLHYDRLASE8"/>
</dbReference>
<evidence type="ECO:0000256" key="8">
    <source>
        <dbReference type="PROSITE-ProRule" id="PRU10058"/>
    </source>
</evidence>
<dbReference type="InterPro" id="IPR002037">
    <property type="entry name" value="Glyco_hydro_8"/>
</dbReference>
<dbReference type="InterPro" id="IPR012341">
    <property type="entry name" value="6hp_glycosidase-like_sf"/>
</dbReference>
<evidence type="ECO:0000256" key="4">
    <source>
        <dbReference type="ARBA" id="ARBA00022801"/>
    </source>
</evidence>
<evidence type="ECO:0000256" key="1">
    <source>
        <dbReference type="ARBA" id="ARBA00000966"/>
    </source>
</evidence>
<keyword evidence="5" id="KW-0136">Cellulose degradation</keyword>
<dbReference type="PROSITE" id="PS00812">
    <property type="entry name" value="GLYCOSYL_HYDROL_F8"/>
    <property type="match status" value="1"/>
</dbReference>
<dbReference type="SUPFAM" id="SSF48208">
    <property type="entry name" value="Six-hairpin glycosidases"/>
    <property type="match status" value="1"/>
</dbReference>
<evidence type="ECO:0000256" key="9">
    <source>
        <dbReference type="RuleBase" id="RU361167"/>
    </source>
</evidence>
<feature type="active site" description="Nucleophile" evidence="8">
    <location>
        <position position="153"/>
    </location>
</feature>
<accession>A0A1G7BQ16</accession>
<evidence type="ECO:0000313" key="10">
    <source>
        <dbReference type="EMBL" id="SDE28265.1"/>
    </source>
</evidence>
<gene>
    <name evidence="10" type="ORF">SAMN05216464_10588</name>
</gene>
<dbReference type="Gene3D" id="1.50.10.10">
    <property type="match status" value="1"/>
</dbReference>
<name>A0A1G7BQ16_9SPHI</name>
<evidence type="ECO:0000256" key="3">
    <source>
        <dbReference type="ARBA" id="ARBA00022729"/>
    </source>
</evidence>
<dbReference type="Pfam" id="PF01270">
    <property type="entry name" value="Glyco_hydro_8"/>
    <property type="match status" value="1"/>
</dbReference>
<protein>
    <recommendedName>
        <fullName evidence="9">Glucanase</fullName>
        <ecNumber evidence="9">3.2.1.-</ecNumber>
    </recommendedName>
</protein>
<dbReference type="AlphaFoldDB" id="A0A1G7BQ16"/>
<comment type="similarity">
    <text evidence="2 9">Belongs to the glycosyl hydrolase 8 (cellulase D) family.</text>
</comment>
<keyword evidence="6 9" id="KW-0326">Glycosidase</keyword>
<evidence type="ECO:0000256" key="7">
    <source>
        <dbReference type="ARBA" id="ARBA00023326"/>
    </source>
</evidence>
<proteinExistence type="inferred from homology"/>
<evidence type="ECO:0000256" key="6">
    <source>
        <dbReference type="ARBA" id="ARBA00023295"/>
    </source>
</evidence>
<evidence type="ECO:0000256" key="2">
    <source>
        <dbReference type="ARBA" id="ARBA00009209"/>
    </source>
</evidence>
<keyword evidence="7 9" id="KW-0119">Carbohydrate metabolism</keyword>
<reference evidence="10 11" key="1">
    <citation type="submission" date="2016-10" db="EMBL/GenBank/DDBJ databases">
        <authorList>
            <person name="de Groot N.N."/>
        </authorList>
    </citation>
    <scope>NUCLEOTIDE SEQUENCE [LARGE SCALE GENOMIC DNA]</scope>
    <source>
        <strain evidence="10 11">47C3B</strain>
    </source>
</reference>
<dbReference type="InterPro" id="IPR008928">
    <property type="entry name" value="6-hairpin_glycosidase_sf"/>
</dbReference>